<organism evidence="1 2">
    <name type="scientific">Scutellospora calospora</name>
    <dbReference type="NCBI Taxonomy" id="85575"/>
    <lineage>
        <taxon>Eukaryota</taxon>
        <taxon>Fungi</taxon>
        <taxon>Fungi incertae sedis</taxon>
        <taxon>Mucoromycota</taxon>
        <taxon>Glomeromycotina</taxon>
        <taxon>Glomeromycetes</taxon>
        <taxon>Diversisporales</taxon>
        <taxon>Gigasporaceae</taxon>
        <taxon>Scutellospora</taxon>
    </lineage>
</organism>
<dbReference type="Proteomes" id="UP000789860">
    <property type="component" value="Unassembled WGS sequence"/>
</dbReference>
<comment type="caution">
    <text evidence="1">The sequence shown here is derived from an EMBL/GenBank/DDBJ whole genome shotgun (WGS) entry which is preliminary data.</text>
</comment>
<name>A0ACA9N1C0_9GLOM</name>
<reference evidence="1" key="1">
    <citation type="submission" date="2021-06" db="EMBL/GenBank/DDBJ databases">
        <authorList>
            <person name="Kallberg Y."/>
            <person name="Tangrot J."/>
            <person name="Rosling A."/>
        </authorList>
    </citation>
    <scope>NUCLEOTIDE SEQUENCE</scope>
    <source>
        <strain evidence="1">AU212A</strain>
    </source>
</reference>
<gene>
    <name evidence="1" type="ORF">SCALOS_LOCUS7791</name>
</gene>
<proteinExistence type="predicted"/>
<accession>A0ACA9N1C0</accession>
<evidence type="ECO:0000313" key="1">
    <source>
        <dbReference type="EMBL" id="CAG8625490.1"/>
    </source>
</evidence>
<dbReference type="EMBL" id="CAJVPM010018547">
    <property type="protein sequence ID" value="CAG8625490.1"/>
    <property type="molecule type" value="Genomic_DNA"/>
</dbReference>
<sequence>YMNSTLNEVIKDKTSGVNSHAIAIAATILVNINTIDIHDDDIKDDLRDVCLELAFLLSDTDSLNSHDLEIYNKFYTGITKVKTLDISYLVNLQKNYKYYSNQNIEQKTTYRIQNLDYMNSVFSNMISNLIASYTSNLEISQTKKLCEIQ</sequence>
<feature type="non-terminal residue" evidence="1">
    <location>
        <position position="1"/>
    </location>
</feature>
<protein>
    <submittedName>
        <fullName evidence="1">6223_t:CDS:1</fullName>
    </submittedName>
</protein>
<keyword evidence="2" id="KW-1185">Reference proteome</keyword>
<evidence type="ECO:0000313" key="2">
    <source>
        <dbReference type="Proteomes" id="UP000789860"/>
    </source>
</evidence>